<gene>
    <name evidence="2" type="ORF">C7476_12632</name>
</gene>
<dbReference type="AlphaFoldDB" id="A0A368YDL2"/>
<dbReference type="InterPro" id="IPR029000">
    <property type="entry name" value="Cyclophilin-like_dom_sf"/>
</dbReference>
<feature type="domain" description="Cyclophilin-like" evidence="1">
    <location>
        <begin position="69"/>
        <end position="176"/>
    </location>
</feature>
<proteinExistence type="predicted"/>
<dbReference type="InterPro" id="IPR041183">
    <property type="entry name" value="Cyclophilin-like"/>
</dbReference>
<keyword evidence="3" id="KW-1185">Reference proteome</keyword>
<name>A0A368YDL2_9HYPH</name>
<organism evidence="2 3">
    <name type="scientific">Phyllobacterium bourgognense</name>
    <dbReference type="NCBI Taxonomy" id="314236"/>
    <lineage>
        <taxon>Bacteria</taxon>
        <taxon>Pseudomonadati</taxon>
        <taxon>Pseudomonadota</taxon>
        <taxon>Alphaproteobacteria</taxon>
        <taxon>Hyphomicrobiales</taxon>
        <taxon>Phyllobacteriaceae</taxon>
        <taxon>Phyllobacterium</taxon>
    </lineage>
</organism>
<evidence type="ECO:0000313" key="2">
    <source>
        <dbReference type="EMBL" id="RCW78330.1"/>
    </source>
</evidence>
<dbReference type="Pfam" id="PF18050">
    <property type="entry name" value="Cyclophil_like2"/>
    <property type="match status" value="1"/>
</dbReference>
<dbReference type="Gene3D" id="2.40.100.20">
    <property type="match status" value="1"/>
</dbReference>
<dbReference type="SUPFAM" id="SSF50891">
    <property type="entry name" value="Cyclophilin-like"/>
    <property type="match status" value="1"/>
</dbReference>
<dbReference type="EMBL" id="QPJM01000026">
    <property type="protein sequence ID" value="RCW78330.1"/>
    <property type="molecule type" value="Genomic_DNA"/>
</dbReference>
<reference evidence="2 3" key="1">
    <citation type="submission" date="2018-07" db="EMBL/GenBank/DDBJ databases">
        <title>Genomic Encyclopedia of Type Strains, Phase III (KMG-III): the genomes of soil and plant-associated and newly described type strains.</title>
        <authorList>
            <person name="Whitman W."/>
        </authorList>
    </citation>
    <scope>NUCLEOTIDE SEQUENCE [LARGE SCALE GENOMIC DNA]</scope>
    <source>
        <strain evidence="2 3">31-25a</strain>
    </source>
</reference>
<dbReference type="Proteomes" id="UP000253324">
    <property type="component" value="Unassembled WGS sequence"/>
</dbReference>
<evidence type="ECO:0000259" key="1">
    <source>
        <dbReference type="Pfam" id="PF18050"/>
    </source>
</evidence>
<sequence length="179" mass="19707">MSKRQSQFGDAATMSVSETLSAPGAHGFSPLRRSILGAILVTATMPWLAFAQQKNDPASQEPTDMKIRMMFNGQSLTAMLYDNPSARDFASMLPLELTIENYAGNEKIAYLPRKLTEDASGPFGNEAPGDLCYFSPWGNLAMFYAGYSYSGGLIRLGRFDDFEPLLVRGTFPLTIERIV</sequence>
<protein>
    <recommendedName>
        <fullName evidence="1">Cyclophilin-like domain-containing protein</fullName>
    </recommendedName>
</protein>
<evidence type="ECO:0000313" key="3">
    <source>
        <dbReference type="Proteomes" id="UP000253324"/>
    </source>
</evidence>
<accession>A0A368YDL2</accession>
<comment type="caution">
    <text evidence="2">The sequence shown here is derived from an EMBL/GenBank/DDBJ whole genome shotgun (WGS) entry which is preliminary data.</text>
</comment>